<evidence type="ECO:0000313" key="2">
    <source>
        <dbReference type="Proteomes" id="UP000635071"/>
    </source>
</evidence>
<keyword evidence="2" id="KW-1185">Reference proteome</keyword>
<dbReference type="PANTHER" id="PTHR36837:SF4">
    <property type="entry name" value="BLR0908 PROTEIN"/>
    <property type="match status" value="1"/>
</dbReference>
<dbReference type="Gene3D" id="3.40.50.1820">
    <property type="entry name" value="alpha/beta hydrolase"/>
    <property type="match status" value="1"/>
</dbReference>
<evidence type="ECO:0008006" key="3">
    <source>
        <dbReference type="Google" id="ProtNLM"/>
    </source>
</evidence>
<dbReference type="EMBL" id="BMJM01000001">
    <property type="protein sequence ID" value="GGD98422.1"/>
    <property type="molecule type" value="Genomic_DNA"/>
</dbReference>
<reference evidence="1" key="2">
    <citation type="submission" date="2020-09" db="EMBL/GenBank/DDBJ databases">
        <authorList>
            <person name="Sun Q."/>
            <person name="Zhou Y."/>
        </authorList>
    </citation>
    <scope>NUCLEOTIDE SEQUENCE</scope>
    <source>
        <strain evidence="1">CGMCC 1.15519</strain>
    </source>
</reference>
<dbReference type="InterPro" id="IPR029058">
    <property type="entry name" value="AB_hydrolase_fold"/>
</dbReference>
<name>A0A916ZHU6_9SPHN</name>
<reference evidence="1" key="1">
    <citation type="journal article" date="2014" name="Int. J. Syst. Evol. Microbiol.">
        <title>Complete genome sequence of Corynebacterium casei LMG S-19264T (=DSM 44701T), isolated from a smear-ripened cheese.</title>
        <authorList>
            <consortium name="US DOE Joint Genome Institute (JGI-PGF)"/>
            <person name="Walter F."/>
            <person name="Albersmeier A."/>
            <person name="Kalinowski J."/>
            <person name="Ruckert C."/>
        </authorList>
    </citation>
    <scope>NUCLEOTIDE SEQUENCE</scope>
    <source>
        <strain evidence="1">CGMCC 1.15519</strain>
    </source>
</reference>
<evidence type="ECO:0000313" key="1">
    <source>
        <dbReference type="EMBL" id="GGD98422.1"/>
    </source>
</evidence>
<dbReference type="InterPro" id="IPR051321">
    <property type="entry name" value="PHA/PHB_synthase"/>
</dbReference>
<organism evidence="1 2">
    <name type="scientific">Sandarakinorhabdus glacialis</name>
    <dbReference type="NCBI Taxonomy" id="1614636"/>
    <lineage>
        <taxon>Bacteria</taxon>
        <taxon>Pseudomonadati</taxon>
        <taxon>Pseudomonadota</taxon>
        <taxon>Alphaproteobacteria</taxon>
        <taxon>Sphingomonadales</taxon>
        <taxon>Sphingosinicellaceae</taxon>
        <taxon>Sandarakinorhabdus</taxon>
    </lineage>
</organism>
<dbReference type="SUPFAM" id="SSF53474">
    <property type="entry name" value="alpha/beta-Hydrolases"/>
    <property type="match status" value="1"/>
</dbReference>
<sequence>MMTDPDSIAGLWPSLEPAFDEGDSAMAIPEGVERVDLPQSHVAPQRGGDLRHLAGETRQRGPHPLPVFLDTVARVCGNDRARLARVLAGVRRYQEAGPGAVRGLRPVIGEVGGSMLRDFGGIGQVVVVVPSLINPPTVLDLAPGNSLLDGLAGRGLRPLMVDWGPVGPAGLEELVETRLVPLVAGIGAPVAMLGYCLGGTLGLAAAAMLGLQVSRITLLATPWRFTGYGNEGGGLIDWWEKTGPLAGALGAVPMDLLQPAFWSLDAEGLAAKYERLATLPEAAVAAFAVLEDWSNTGEPLSLAAARGLAEDLFRDDMPGRGKWRIGGRAVDPGALGIPILDIIALRDRIVPPAAALSVSGVGEAMPLDAGHVGMVVGGRAPAMLWDPLAAWLRGEAA</sequence>
<proteinExistence type="predicted"/>
<comment type="caution">
    <text evidence="1">The sequence shown here is derived from an EMBL/GenBank/DDBJ whole genome shotgun (WGS) entry which is preliminary data.</text>
</comment>
<dbReference type="PANTHER" id="PTHR36837">
    <property type="entry name" value="POLY(3-HYDROXYALKANOATE) POLYMERASE SUBUNIT PHAC"/>
    <property type="match status" value="1"/>
</dbReference>
<protein>
    <recommendedName>
        <fullName evidence="3">Alpha/beta hydrolase</fullName>
    </recommendedName>
</protein>
<dbReference type="Proteomes" id="UP000635071">
    <property type="component" value="Unassembled WGS sequence"/>
</dbReference>
<gene>
    <name evidence="1" type="ORF">GCM10011529_00590</name>
</gene>
<dbReference type="AlphaFoldDB" id="A0A916ZHU6"/>
<accession>A0A916ZHU6</accession>